<evidence type="ECO:0000313" key="2">
    <source>
        <dbReference type="Proteomes" id="UP000824247"/>
    </source>
</evidence>
<dbReference type="AlphaFoldDB" id="A0A9E2KW85"/>
<gene>
    <name evidence="1" type="ORF">H9897_00310</name>
</gene>
<proteinExistence type="predicted"/>
<dbReference type="EMBL" id="JAHLFM010000005">
    <property type="protein sequence ID" value="MBU3830594.1"/>
    <property type="molecule type" value="Genomic_DNA"/>
</dbReference>
<dbReference type="Proteomes" id="UP000824247">
    <property type="component" value="Unassembled WGS sequence"/>
</dbReference>
<organism evidence="1 2">
    <name type="scientific">Candidatus Ureaplasma intestinipullorum</name>
    <dbReference type="NCBI Taxonomy" id="2838770"/>
    <lineage>
        <taxon>Bacteria</taxon>
        <taxon>Bacillati</taxon>
        <taxon>Mycoplasmatota</taxon>
        <taxon>Mycoplasmoidales</taxon>
        <taxon>Mycoplasmoidaceae</taxon>
        <taxon>Ureaplasma</taxon>
    </lineage>
</organism>
<evidence type="ECO:0000313" key="1">
    <source>
        <dbReference type="EMBL" id="MBU3830594.1"/>
    </source>
</evidence>
<reference evidence="1" key="2">
    <citation type="submission" date="2021-04" db="EMBL/GenBank/DDBJ databases">
        <authorList>
            <person name="Gilroy R."/>
        </authorList>
    </citation>
    <scope>NUCLEOTIDE SEQUENCE</scope>
    <source>
        <strain evidence="1">A5-1222</strain>
    </source>
</reference>
<reference evidence="1" key="1">
    <citation type="journal article" date="2021" name="PeerJ">
        <title>Extensive microbial diversity within the chicken gut microbiome revealed by metagenomics and culture.</title>
        <authorList>
            <person name="Gilroy R."/>
            <person name="Ravi A."/>
            <person name="Getino M."/>
            <person name="Pursley I."/>
            <person name="Horton D.L."/>
            <person name="Alikhan N.F."/>
            <person name="Baker D."/>
            <person name="Gharbi K."/>
            <person name="Hall N."/>
            <person name="Watson M."/>
            <person name="Adriaenssens E.M."/>
            <person name="Foster-Nyarko E."/>
            <person name="Jarju S."/>
            <person name="Secka A."/>
            <person name="Antonio M."/>
            <person name="Oren A."/>
            <person name="Chaudhuri R.R."/>
            <person name="La Ragione R."/>
            <person name="Hildebrand F."/>
            <person name="Pallen M.J."/>
        </authorList>
    </citation>
    <scope>NUCLEOTIDE SEQUENCE</scope>
    <source>
        <strain evidence="1">A5-1222</strain>
    </source>
</reference>
<protein>
    <submittedName>
        <fullName evidence="1">Uncharacterized protein</fullName>
    </submittedName>
</protein>
<sequence length="53" mass="6313">MQYFRTVVSSTGITSLAFLDWQETNDSYAKPIIRLVNKYGLSKQIYVNKRRRR</sequence>
<accession>A0A9E2KW85</accession>
<comment type="caution">
    <text evidence="1">The sequence shown here is derived from an EMBL/GenBank/DDBJ whole genome shotgun (WGS) entry which is preliminary data.</text>
</comment>
<name>A0A9E2KW85_9BACT</name>